<dbReference type="CDD" id="cd02517">
    <property type="entry name" value="CMP-KDO-Synthetase"/>
    <property type="match status" value="1"/>
</dbReference>
<dbReference type="OrthoDB" id="9815559at2"/>
<dbReference type="Pfam" id="PF02348">
    <property type="entry name" value="CTP_transf_3"/>
    <property type="match status" value="1"/>
</dbReference>
<dbReference type="GO" id="GO:0005829">
    <property type="term" value="C:cytosol"/>
    <property type="evidence" value="ECO:0007669"/>
    <property type="project" value="TreeGrafter"/>
</dbReference>
<comment type="subcellular location">
    <subcellularLocation>
        <location evidence="4">Cytoplasm</location>
    </subcellularLocation>
</comment>
<keyword evidence="1 4" id="KW-0808">Transferase</keyword>
<evidence type="ECO:0000256" key="2">
    <source>
        <dbReference type="ARBA" id="ARBA00022695"/>
    </source>
</evidence>
<accession>A0A5P2G146</accession>
<dbReference type="HAMAP" id="MF_00057">
    <property type="entry name" value="KdsB"/>
    <property type="match status" value="1"/>
</dbReference>
<reference evidence="5 6" key="1">
    <citation type="submission" date="2019-09" db="EMBL/GenBank/DDBJ databases">
        <title>Complete genome sequence of Arachidicoccus sp. B3-10 isolated from apple orchard soil.</title>
        <authorList>
            <person name="Kim H.S."/>
            <person name="Han K.-I."/>
            <person name="Suh M.K."/>
            <person name="Lee K.C."/>
            <person name="Eom M.K."/>
            <person name="Kim J.-S."/>
            <person name="Kang S.W."/>
            <person name="Sin Y."/>
            <person name="Lee J.-S."/>
        </authorList>
    </citation>
    <scope>NUCLEOTIDE SEQUENCE [LARGE SCALE GENOMIC DNA]</scope>
    <source>
        <strain evidence="5 6">B3-10</strain>
    </source>
</reference>
<dbReference type="EMBL" id="CP044016">
    <property type="protein sequence ID" value="QES87550.1"/>
    <property type="molecule type" value="Genomic_DNA"/>
</dbReference>
<dbReference type="AlphaFoldDB" id="A0A5P2G146"/>
<dbReference type="NCBIfam" id="NF003952">
    <property type="entry name" value="PRK05450.1-5"/>
    <property type="match status" value="1"/>
</dbReference>
<dbReference type="PANTHER" id="PTHR42866:SF2">
    <property type="entry name" value="3-DEOXY-MANNO-OCTULOSONATE CYTIDYLYLTRANSFERASE, MITOCHONDRIAL"/>
    <property type="match status" value="1"/>
</dbReference>
<keyword evidence="2 4" id="KW-0548">Nucleotidyltransferase</keyword>
<evidence type="ECO:0000256" key="3">
    <source>
        <dbReference type="ARBA" id="ARBA00022985"/>
    </source>
</evidence>
<dbReference type="GO" id="GO:0008690">
    <property type="term" value="F:3-deoxy-manno-octulosonate cytidylyltransferase activity"/>
    <property type="evidence" value="ECO:0007669"/>
    <property type="project" value="UniProtKB-UniRule"/>
</dbReference>
<evidence type="ECO:0000256" key="4">
    <source>
        <dbReference type="HAMAP-Rule" id="MF_00057"/>
    </source>
</evidence>
<evidence type="ECO:0000313" key="6">
    <source>
        <dbReference type="Proteomes" id="UP000292424"/>
    </source>
</evidence>
<dbReference type="PANTHER" id="PTHR42866">
    <property type="entry name" value="3-DEOXY-MANNO-OCTULOSONATE CYTIDYLYLTRANSFERASE"/>
    <property type="match status" value="1"/>
</dbReference>
<dbReference type="NCBIfam" id="TIGR00466">
    <property type="entry name" value="kdsB"/>
    <property type="match status" value="1"/>
</dbReference>
<comment type="function">
    <text evidence="4">Activates KDO (a required 8-carbon sugar) for incorporation into bacterial lipopolysaccharide in Gram-negative bacteria.</text>
</comment>
<name>A0A5P2G146_9BACT</name>
<sequence>MKKFALIPARYDSSRFPGKLMKILGEKTIIRHTYENTVATGLFDEVFVATDSEIIFDEITQNGGRAVMNKRPHESGSDRIAEAIADMDVDIVLNVQGDEPFVQKEPLEKLLQVFDGDAGADVQVASLMRKFSDPEMVKEPSNVKVAVDLNNNSLLFSRSVIPYHRDTTIEVPYYHHIGVYAFRKNALMSFTNWDITPLEAAEKIECLRYLEHGIQLKMVEVSAMGIGIDTPQDLERARDFIGK</sequence>
<comment type="similarity">
    <text evidence="4">Belongs to the KdsB family.</text>
</comment>
<dbReference type="InterPro" id="IPR004528">
    <property type="entry name" value="KdsB"/>
</dbReference>
<evidence type="ECO:0000256" key="1">
    <source>
        <dbReference type="ARBA" id="ARBA00022679"/>
    </source>
</evidence>
<dbReference type="Gene3D" id="3.90.550.10">
    <property type="entry name" value="Spore Coat Polysaccharide Biosynthesis Protein SpsA, Chain A"/>
    <property type="match status" value="1"/>
</dbReference>
<evidence type="ECO:0000313" key="5">
    <source>
        <dbReference type="EMBL" id="QES87550.1"/>
    </source>
</evidence>
<comment type="pathway">
    <text evidence="4">Nucleotide-sugar biosynthesis; CMP-3-deoxy-D-manno-octulosonate biosynthesis; CMP-3-deoxy-D-manno-octulosonate from 3-deoxy-D-manno-octulosonate and CTP: step 1/1.</text>
</comment>
<keyword evidence="6" id="KW-1185">Reference proteome</keyword>
<dbReference type="InterPro" id="IPR029044">
    <property type="entry name" value="Nucleotide-diphossugar_trans"/>
</dbReference>
<comment type="catalytic activity">
    <reaction evidence="4">
        <text>3-deoxy-alpha-D-manno-oct-2-ulosonate + CTP = CMP-3-deoxy-beta-D-manno-octulosonate + diphosphate</text>
        <dbReference type="Rhea" id="RHEA:23448"/>
        <dbReference type="ChEBI" id="CHEBI:33019"/>
        <dbReference type="ChEBI" id="CHEBI:37563"/>
        <dbReference type="ChEBI" id="CHEBI:85986"/>
        <dbReference type="ChEBI" id="CHEBI:85987"/>
        <dbReference type="EC" id="2.7.7.38"/>
    </reaction>
</comment>
<dbReference type="InterPro" id="IPR003329">
    <property type="entry name" value="Cytidylyl_trans"/>
</dbReference>
<proteinExistence type="inferred from homology"/>
<organism evidence="5 6">
    <name type="scientific">Rhizosphaericola mali</name>
    <dbReference type="NCBI Taxonomy" id="2545455"/>
    <lineage>
        <taxon>Bacteria</taxon>
        <taxon>Pseudomonadati</taxon>
        <taxon>Bacteroidota</taxon>
        <taxon>Chitinophagia</taxon>
        <taxon>Chitinophagales</taxon>
        <taxon>Chitinophagaceae</taxon>
        <taxon>Rhizosphaericola</taxon>
    </lineage>
</organism>
<dbReference type="UniPathway" id="UPA00358">
    <property type="reaction ID" value="UER00476"/>
</dbReference>
<protein>
    <recommendedName>
        <fullName evidence="4">3-deoxy-manno-octulosonate cytidylyltransferase</fullName>
        <ecNumber evidence="4">2.7.7.38</ecNumber>
    </recommendedName>
    <alternativeName>
        <fullName evidence="4">CMP-2-keto-3-deoxyoctulosonic acid synthase</fullName>
        <shortName evidence="4">CKS</shortName>
        <shortName evidence="4">CMP-KDO synthase</shortName>
    </alternativeName>
</protein>
<dbReference type="RefSeq" id="WP_131328427.1">
    <property type="nucleotide sequence ID" value="NZ_CP044016.1"/>
</dbReference>
<dbReference type="GO" id="GO:0033468">
    <property type="term" value="P:CMP-keto-3-deoxy-D-manno-octulosonic acid biosynthetic process"/>
    <property type="evidence" value="ECO:0007669"/>
    <property type="project" value="UniProtKB-UniRule"/>
</dbReference>
<dbReference type="GO" id="GO:0009103">
    <property type="term" value="P:lipopolysaccharide biosynthetic process"/>
    <property type="evidence" value="ECO:0007669"/>
    <property type="project" value="UniProtKB-UniRule"/>
</dbReference>
<dbReference type="KEGG" id="arac:E0W69_002330"/>
<gene>
    <name evidence="4 5" type="primary">kdsB</name>
    <name evidence="5" type="ORF">E0W69_002330</name>
</gene>
<dbReference type="EC" id="2.7.7.38" evidence="4"/>
<dbReference type="SUPFAM" id="SSF53448">
    <property type="entry name" value="Nucleotide-diphospho-sugar transferases"/>
    <property type="match status" value="1"/>
</dbReference>
<keyword evidence="3 4" id="KW-0448">Lipopolysaccharide biosynthesis</keyword>
<keyword evidence="4" id="KW-0963">Cytoplasm</keyword>
<dbReference type="Proteomes" id="UP000292424">
    <property type="component" value="Chromosome"/>
</dbReference>